<dbReference type="EMBL" id="VTES01000009">
    <property type="protein sequence ID" value="TYS58812.1"/>
    <property type="molecule type" value="Genomic_DNA"/>
</dbReference>
<feature type="compositionally biased region" description="Basic residues" evidence="1">
    <location>
        <begin position="47"/>
        <end position="57"/>
    </location>
</feature>
<comment type="caution">
    <text evidence="2">The sequence shown here is derived from an EMBL/GenBank/DDBJ whole genome shotgun (WGS) entry which is preliminary data.</text>
</comment>
<protein>
    <submittedName>
        <fullName evidence="2">Uncharacterized protein</fullName>
    </submittedName>
</protein>
<proteinExistence type="predicted"/>
<accession>A0A5D4SAL6</accession>
<feature type="compositionally biased region" description="Polar residues" evidence="1">
    <location>
        <begin position="10"/>
        <end position="19"/>
    </location>
</feature>
<sequence>MIGVEGTKTPAGNSGNVETPQRDSARRLNFAPRKAKCLQRKSTAPFKNKKSSKKRPVFPKEKSPKK</sequence>
<evidence type="ECO:0000313" key="2">
    <source>
        <dbReference type="EMBL" id="TYS58812.1"/>
    </source>
</evidence>
<name>A0A5D4SAL6_9BACI</name>
<dbReference type="AlphaFoldDB" id="A0A5D4SAL6"/>
<gene>
    <name evidence="2" type="ORF">FZD47_22880</name>
</gene>
<organism evidence="2 3">
    <name type="scientific">Bacillus infantis</name>
    <dbReference type="NCBI Taxonomy" id="324767"/>
    <lineage>
        <taxon>Bacteria</taxon>
        <taxon>Bacillati</taxon>
        <taxon>Bacillota</taxon>
        <taxon>Bacilli</taxon>
        <taxon>Bacillales</taxon>
        <taxon>Bacillaceae</taxon>
        <taxon>Bacillus</taxon>
    </lineage>
</organism>
<dbReference type="Proteomes" id="UP000323732">
    <property type="component" value="Unassembled WGS sequence"/>
</dbReference>
<feature type="region of interest" description="Disordered" evidence="1">
    <location>
        <begin position="1"/>
        <end position="66"/>
    </location>
</feature>
<reference evidence="2 3" key="1">
    <citation type="submission" date="2019-08" db="EMBL/GenBank/DDBJ databases">
        <title>Bacillus genomes from the desert of Cuatro Cienegas, Coahuila.</title>
        <authorList>
            <person name="Olmedo-Alvarez G."/>
        </authorList>
    </citation>
    <scope>NUCLEOTIDE SEQUENCE [LARGE SCALE GENOMIC DNA]</scope>
    <source>
        <strain evidence="2 3">CH37_1T</strain>
    </source>
</reference>
<evidence type="ECO:0000313" key="3">
    <source>
        <dbReference type="Proteomes" id="UP000323732"/>
    </source>
</evidence>
<evidence type="ECO:0000256" key="1">
    <source>
        <dbReference type="SAM" id="MobiDB-lite"/>
    </source>
</evidence>